<dbReference type="NCBIfam" id="TIGR01488">
    <property type="entry name" value="HAD-SF-IB"/>
    <property type="match status" value="1"/>
</dbReference>
<dbReference type="Gene3D" id="3.40.50.1000">
    <property type="entry name" value="HAD superfamily/HAD-like"/>
    <property type="match status" value="1"/>
</dbReference>
<dbReference type="PANTHER" id="PTHR43344">
    <property type="entry name" value="PHOSPHOSERINE PHOSPHATASE"/>
    <property type="match status" value="1"/>
</dbReference>
<evidence type="ECO:0000256" key="5">
    <source>
        <dbReference type="SAM" id="MobiDB-lite"/>
    </source>
</evidence>
<evidence type="ECO:0000256" key="3">
    <source>
        <dbReference type="ARBA" id="ARBA00022801"/>
    </source>
</evidence>
<feature type="region of interest" description="Disordered" evidence="5">
    <location>
        <begin position="235"/>
        <end position="264"/>
    </location>
</feature>
<gene>
    <name evidence="6" type="ORF">NBH00_09840</name>
</gene>
<proteinExistence type="inferred from homology"/>
<sequence>MAGSSGLHWARAARSSGLVSRRKMAHYAWRNVKFRLRGSTDEETDAVRAEVARMLEGVRVRDLQRLAPKVLAGVLPRLYPQMLDVAYAHQDEGRRVFIVTAASQDLASIIARIVGFDGALGARYEVVDGVYTGRDAGIFTYRDGKPLAMRELAEAEGIDLGSSWAYSDSESDLPMLRAVGHPVVVNPDPELARVAREEGWEVMRFEQLGRRLKAAAAFGAAALVGSAGGVGVRRGRVRRAVPPPPAPTTLGRLASSTRTRRRPR</sequence>
<evidence type="ECO:0000313" key="6">
    <source>
        <dbReference type="EMBL" id="UTI66494.1"/>
    </source>
</evidence>
<keyword evidence="4" id="KW-0460">Magnesium</keyword>
<keyword evidence="3 6" id="KW-0378">Hydrolase</keyword>
<dbReference type="InterPro" id="IPR050582">
    <property type="entry name" value="HAD-like_SerB"/>
</dbReference>
<dbReference type="Proteomes" id="UP001056035">
    <property type="component" value="Chromosome"/>
</dbReference>
<dbReference type="PANTHER" id="PTHR43344:SF13">
    <property type="entry name" value="PHOSPHATASE RV3661-RELATED"/>
    <property type="match status" value="1"/>
</dbReference>
<dbReference type="InterPro" id="IPR036412">
    <property type="entry name" value="HAD-like_sf"/>
</dbReference>
<evidence type="ECO:0000256" key="1">
    <source>
        <dbReference type="ARBA" id="ARBA00009184"/>
    </source>
</evidence>
<dbReference type="NCBIfam" id="TIGR01490">
    <property type="entry name" value="HAD-SF-IB-hyp1"/>
    <property type="match status" value="1"/>
</dbReference>
<evidence type="ECO:0000256" key="2">
    <source>
        <dbReference type="ARBA" id="ARBA00022723"/>
    </source>
</evidence>
<dbReference type="EMBL" id="CP098502">
    <property type="protein sequence ID" value="UTI66494.1"/>
    <property type="molecule type" value="Genomic_DNA"/>
</dbReference>
<reference evidence="6 7" key="1">
    <citation type="submission" date="2022-06" db="EMBL/GenBank/DDBJ databases">
        <title>Paraconexibacter antarcticus.</title>
        <authorList>
            <person name="Kim C.S."/>
        </authorList>
    </citation>
    <scope>NUCLEOTIDE SEQUENCE [LARGE SCALE GENOMIC DNA]</scope>
    <source>
        <strain evidence="6 7">02-257</strain>
    </source>
</reference>
<comment type="similarity">
    <text evidence="1">Belongs to the HAD-like hydrolase superfamily. SerB family.</text>
</comment>
<keyword evidence="2" id="KW-0479">Metal-binding</keyword>
<dbReference type="GO" id="GO:0016787">
    <property type="term" value="F:hydrolase activity"/>
    <property type="evidence" value="ECO:0007669"/>
    <property type="project" value="UniProtKB-KW"/>
</dbReference>
<name>A0ABY5DZW3_9ACTN</name>
<accession>A0ABY5DZW3</accession>
<keyword evidence="7" id="KW-1185">Reference proteome</keyword>
<organism evidence="6 7">
    <name type="scientific">Paraconexibacter antarcticus</name>
    <dbReference type="NCBI Taxonomy" id="2949664"/>
    <lineage>
        <taxon>Bacteria</taxon>
        <taxon>Bacillati</taxon>
        <taxon>Actinomycetota</taxon>
        <taxon>Thermoleophilia</taxon>
        <taxon>Solirubrobacterales</taxon>
        <taxon>Paraconexibacteraceae</taxon>
        <taxon>Paraconexibacter</taxon>
    </lineage>
</organism>
<dbReference type="InterPro" id="IPR006385">
    <property type="entry name" value="HAD_hydro_SerB1"/>
</dbReference>
<evidence type="ECO:0000256" key="4">
    <source>
        <dbReference type="ARBA" id="ARBA00022842"/>
    </source>
</evidence>
<protein>
    <submittedName>
        <fullName evidence="6">HAD-IB family hydrolase</fullName>
    </submittedName>
</protein>
<dbReference type="Gene3D" id="1.20.1440.100">
    <property type="entry name" value="SG protein - dephosphorylation function"/>
    <property type="match status" value="1"/>
</dbReference>
<dbReference type="SUPFAM" id="SSF56784">
    <property type="entry name" value="HAD-like"/>
    <property type="match status" value="1"/>
</dbReference>
<dbReference type="Pfam" id="PF12710">
    <property type="entry name" value="HAD"/>
    <property type="match status" value="1"/>
</dbReference>
<evidence type="ECO:0000313" key="7">
    <source>
        <dbReference type="Proteomes" id="UP001056035"/>
    </source>
</evidence>
<dbReference type="InterPro" id="IPR023214">
    <property type="entry name" value="HAD_sf"/>
</dbReference>